<dbReference type="AlphaFoldDB" id="A0A9P5PLZ1"/>
<evidence type="ECO:0000256" key="1">
    <source>
        <dbReference type="SAM" id="MobiDB-lite"/>
    </source>
</evidence>
<evidence type="ECO:0000313" key="2">
    <source>
        <dbReference type="EMBL" id="KAF9064370.1"/>
    </source>
</evidence>
<gene>
    <name evidence="2" type="ORF">BDP27DRAFT_1425946</name>
</gene>
<dbReference type="EMBL" id="JADNRY010000125">
    <property type="protein sequence ID" value="KAF9064370.1"/>
    <property type="molecule type" value="Genomic_DNA"/>
</dbReference>
<keyword evidence="3" id="KW-1185">Reference proteome</keyword>
<name>A0A9P5PLZ1_9AGAR</name>
<dbReference type="Proteomes" id="UP000772434">
    <property type="component" value="Unassembled WGS sequence"/>
</dbReference>
<proteinExistence type="predicted"/>
<sequence>MSSAESAQGIEEGRMIAFTSMVHRLRNIVVDLTSASNENDRVKTVQDALFDARSLVDETSLTLIGIEGSISSINIQIRLLIFLLKVHADFERIGGDEHNLGSLVEDISEKVVGYVDAMSSGNVSPGSAGGSVDPNQGVEVPTLTTEPSSGGEDFPGALLQASDNRDW</sequence>
<organism evidence="2 3">
    <name type="scientific">Rhodocollybia butyracea</name>
    <dbReference type="NCBI Taxonomy" id="206335"/>
    <lineage>
        <taxon>Eukaryota</taxon>
        <taxon>Fungi</taxon>
        <taxon>Dikarya</taxon>
        <taxon>Basidiomycota</taxon>
        <taxon>Agaricomycotina</taxon>
        <taxon>Agaricomycetes</taxon>
        <taxon>Agaricomycetidae</taxon>
        <taxon>Agaricales</taxon>
        <taxon>Marasmiineae</taxon>
        <taxon>Omphalotaceae</taxon>
        <taxon>Rhodocollybia</taxon>
    </lineage>
</organism>
<comment type="caution">
    <text evidence="2">The sequence shown here is derived from an EMBL/GenBank/DDBJ whole genome shotgun (WGS) entry which is preliminary data.</text>
</comment>
<reference evidence="2" key="1">
    <citation type="submission" date="2020-11" db="EMBL/GenBank/DDBJ databases">
        <authorList>
            <consortium name="DOE Joint Genome Institute"/>
            <person name="Ahrendt S."/>
            <person name="Riley R."/>
            <person name="Andreopoulos W."/>
            <person name="Labutti K."/>
            <person name="Pangilinan J."/>
            <person name="Ruiz-Duenas F.J."/>
            <person name="Barrasa J.M."/>
            <person name="Sanchez-Garcia M."/>
            <person name="Camarero S."/>
            <person name="Miyauchi S."/>
            <person name="Serrano A."/>
            <person name="Linde D."/>
            <person name="Babiker R."/>
            <person name="Drula E."/>
            <person name="Ayuso-Fernandez I."/>
            <person name="Pacheco R."/>
            <person name="Padilla G."/>
            <person name="Ferreira P."/>
            <person name="Barriuso J."/>
            <person name="Kellner H."/>
            <person name="Castanera R."/>
            <person name="Alfaro M."/>
            <person name="Ramirez L."/>
            <person name="Pisabarro A.G."/>
            <person name="Kuo A."/>
            <person name="Tritt A."/>
            <person name="Lipzen A."/>
            <person name="He G."/>
            <person name="Yan M."/>
            <person name="Ng V."/>
            <person name="Cullen D."/>
            <person name="Martin F."/>
            <person name="Rosso M.-N."/>
            <person name="Henrissat B."/>
            <person name="Hibbett D."/>
            <person name="Martinez A.T."/>
            <person name="Grigoriev I.V."/>
        </authorList>
    </citation>
    <scope>NUCLEOTIDE SEQUENCE</scope>
    <source>
        <strain evidence="2">AH 40177</strain>
    </source>
</reference>
<accession>A0A9P5PLZ1</accession>
<protein>
    <submittedName>
        <fullName evidence="2">Uncharacterized protein</fullName>
    </submittedName>
</protein>
<evidence type="ECO:0000313" key="3">
    <source>
        <dbReference type="Proteomes" id="UP000772434"/>
    </source>
</evidence>
<feature type="region of interest" description="Disordered" evidence="1">
    <location>
        <begin position="123"/>
        <end position="167"/>
    </location>
</feature>